<name>A0A507AUD7_9PEZI</name>
<dbReference type="STRING" id="1093900.A0A507AUD7"/>
<dbReference type="GO" id="GO:0003824">
    <property type="term" value="F:catalytic activity"/>
    <property type="evidence" value="ECO:0007669"/>
    <property type="project" value="InterPro"/>
</dbReference>
<dbReference type="OrthoDB" id="5288718at2759"/>
<dbReference type="GeneID" id="41972836"/>
<dbReference type="InterPro" id="IPR036038">
    <property type="entry name" value="Aminotransferase-like"/>
</dbReference>
<keyword evidence="3" id="KW-1185">Reference proteome</keyword>
<evidence type="ECO:0000313" key="3">
    <source>
        <dbReference type="Proteomes" id="UP000319257"/>
    </source>
</evidence>
<dbReference type="Proteomes" id="UP000319257">
    <property type="component" value="Unassembled WGS sequence"/>
</dbReference>
<dbReference type="InterPro" id="IPR043132">
    <property type="entry name" value="BCAT-like_C"/>
</dbReference>
<dbReference type="InParanoid" id="A0A507AUD7"/>
<dbReference type="Gene3D" id="3.30.470.10">
    <property type="match status" value="1"/>
</dbReference>
<dbReference type="RefSeq" id="XP_030996136.1">
    <property type="nucleotide sequence ID" value="XM_031139906.1"/>
</dbReference>
<comment type="caution">
    <text evidence="2">The sequence shown here is derived from an EMBL/GenBank/DDBJ whole genome shotgun (WGS) entry which is preliminary data.</text>
</comment>
<dbReference type="Pfam" id="PF01063">
    <property type="entry name" value="Aminotran_4"/>
    <property type="match status" value="1"/>
</dbReference>
<dbReference type="SUPFAM" id="SSF56752">
    <property type="entry name" value="D-aminoacid aminotransferase-like PLP-dependent enzymes"/>
    <property type="match status" value="1"/>
</dbReference>
<accession>A0A507AUD7</accession>
<proteinExistence type="predicted"/>
<dbReference type="AlphaFoldDB" id="A0A507AUD7"/>
<dbReference type="EMBL" id="SKBQ01000028">
    <property type="protein sequence ID" value="TPX14425.1"/>
    <property type="molecule type" value="Genomic_DNA"/>
</dbReference>
<dbReference type="Gene3D" id="3.20.10.10">
    <property type="entry name" value="D-amino Acid Aminotransferase, subunit A, domain 2"/>
    <property type="match status" value="1"/>
</dbReference>
<sequence length="234" mass="26529">MNPADFRIFTTFRYDPELSQVHNKDGLGHAGWNYDNSSPIYMLDYHRDRLLRAATYWKWEAAITALAGDAGLDGLQNYILQHAGDAEKPMRMRLVVDEQGSFEHVTAPTYNVALSNLFPVDLPPPGQSNEASKRPEFVVYVDRGKTLSSEFTHFKTTNRSMYEAARERFNIQLPDSKEVLTINEANNTIMEGSTTTPYFWRNGRWVTPPVAPRYSAGSDSGGNDGTTRRWALEQ</sequence>
<dbReference type="InterPro" id="IPR043131">
    <property type="entry name" value="BCAT-like_N"/>
</dbReference>
<gene>
    <name evidence="2" type="ORF">E0L32_005389</name>
</gene>
<reference evidence="2 3" key="1">
    <citation type="submission" date="2019-06" db="EMBL/GenBank/DDBJ databases">
        <title>Draft genome sequence of the filamentous fungus Phialemoniopsis curvata isolated from diesel fuel.</title>
        <authorList>
            <person name="Varaljay V.A."/>
            <person name="Lyon W.J."/>
            <person name="Crouch A.L."/>
            <person name="Drake C.E."/>
            <person name="Hollomon J.M."/>
            <person name="Nadeau L.J."/>
            <person name="Nunn H.S."/>
            <person name="Stevenson B.S."/>
            <person name="Bojanowski C.L."/>
            <person name="Crookes-Goodson W.J."/>
        </authorList>
    </citation>
    <scope>NUCLEOTIDE SEQUENCE [LARGE SCALE GENOMIC DNA]</scope>
    <source>
        <strain evidence="2 3">D216</strain>
    </source>
</reference>
<evidence type="ECO:0000256" key="1">
    <source>
        <dbReference type="SAM" id="MobiDB-lite"/>
    </source>
</evidence>
<evidence type="ECO:0008006" key="4">
    <source>
        <dbReference type="Google" id="ProtNLM"/>
    </source>
</evidence>
<organism evidence="2 3">
    <name type="scientific">Thyridium curvatum</name>
    <dbReference type="NCBI Taxonomy" id="1093900"/>
    <lineage>
        <taxon>Eukaryota</taxon>
        <taxon>Fungi</taxon>
        <taxon>Dikarya</taxon>
        <taxon>Ascomycota</taxon>
        <taxon>Pezizomycotina</taxon>
        <taxon>Sordariomycetes</taxon>
        <taxon>Sordariomycetidae</taxon>
        <taxon>Thyridiales</taxon>
        <taxon>Thyridiaceae</taxon>
        <taxon>Thyridium</taxon>
    </lineage>
</organism>
<feature type="region of interest" description="Disordered" evidence="1">
    <location>
        <begin position="211"/>
        <end position="234"/>
    </location>
</feature>
<evidence type="ECO:0000313" key="2">
    <source>
        <dbReference type="EMBL" id="TPX14425.1"/>
    </source>
</evidence>
<dbReference type="InterPro" id="IPR001544">
    <property type="entry name" value="Aminotrans_IV"/>
</dbReference>
<protein>
    <recommendedName>
        <fullName evidence="4">Aminodeoxychorismate lyase</fullName>
    </recommendedName>
</protein>